<protein>
    <submittedName>
        <fullName evidence="1">Uncharacterized protein</fullName>
    </submittedName>
</protein>
<evidence type="ECO:0000313" key="1">
    <source>
        <dbReference type="EMBL" id="KZW01753.1"/>
    </source>
</evidence>
<name>A0A165P7E3_EXIGL</name>
<evidence type="ECO:0000313" key="2">
    <source>
        <dbReference type="Proteomes" id="UP000077266"/>
    </source>
</evidence>
<accession>A0A165P7E3</accession>
<proteinExistence type="predicted"/>
<organism evidence="1 2">
    <name type="scientific">Exidia glandulosa HHB12029</name>
    <dbReference type="NCBI Taxonomy" id="1314781"/>
    <lineage>
        <taxon>Eukaryota</taxon>
        <taxon>Fungi</taxon>
        <taxon>Dikarya</taxon>
        <taxon>Basidiomycota</taxon>
        <taxon>Agaricomycotina</taxon>
        <taxon>Agaricomycetes</taxon>
        <taxon>Auriculariales</taxon>
        <taxon>Exidiaceae</taxon>
        <taxon>Exidia</taxon>
    </lineage>
</organism>
<dbReference type="Proteomes" id="UP000077266">
    <property type="component" value="Unassembled WGS sequence"/>
</dbReference>
<sequence length="100" mass="11403">TFGSLRRRYPYKACWKEMGDRVREGAASFLNDAAWRARTGEDKSVKIQKRLEKFWEVMSADDDSGLEMNTALLWATDDSELQSVGATSQNFIAWQVDGAY</sequence>
<dbReference type="EMBL" id="KV425891">
    <property type="protein sequence ID" value="KZW01753.1"/>
    <property type="molecule type" value="Genomic_DNA"/>
</dbReference>
<reference evidence="1 2" key="1">
    <citation type="journal article" date="2016" name="Mol. Biol. Evol.">
        <title>Comparative Genomics of Early-Diverging Mushroom-Forming Fungi Provides Insights into the Origins of Lignocellulose Decay Capabilities.</title>
        <authorList>
            <person name="Nagy L.G."/>
            <person name="Riley R."/>
            <person name="Tritt A."/>
            <person name="Adam C."/>
            <person name="Daum C."/>
            <person name="Floudas D."/>
            <person name="Sun H."/>
            <person name="Yadav J.S."/>
            <person name="Pangilinan J."/>
            <person name="Larsson K.H."/>
            <person name="Matsuura K."/>
            <person name="Barry K."/>
            <person name="Labutti K."/>
            <person name="Kuo R."/>
            <person name="Ohm R.A."/>
            <person name="Bhattacharya S.S."/>
            <person name="Shirouzu T."/>
            <person name="Yoshinaga Y."/>
            <person name="Martin F.M."/>
            <person name="Grigoriev I.V."/>
            <person name="Hibbett D.S."/>
        </authorList>
    </citation>
    <scope>NUCLEOTIDE SEQUENCE [LARGE SCALE GENOMIC DNA]</scope>
    <source>
        <strain evidence="1 2">HHB12029</strain>
    </source>
</reference>
<feature type="non-terminal residue" evidence="1">
    <location>
        <position position="1"/>
    </location>
</feature>
<dbReference type="AlphaFoldDB" id="A0A165P7E3"/>
<dbReference type="InParanoid" id="A0A165P7E3"/>
<gene>
    <name evidence="1" type="ORF">EXIGLDRAFT_690988</name>
</gene>
<keyword evidence="2" id="KW-1185">Reference proteome</keyword>